<gene>
    <name evidence="5" type="ORF">AVLFYP127_01044</name>
</gene>
<evidence type="ECO:0000259" key="4">
    <source>
        <dbReference type="Pfam" id="PF24547"/>
    </source>
</evidence>
<feature type="chain" id="PRO_5026938129" description="DUF7601 domain-containing protein" evidence="3">
    <location>
        <begin position="32"/>
        <end position="400"/>
    </location>
</feature>
<feature type="domain" description="DUF7601" evidence="4">
    <location>
        <begin position="239"/>
        <end position="349"/>
    </location>
</feature>
<organism evidence="5">
    <name type="scientific">Anaerococcus vaginalis</name>
    <dbReference type="NCBI Taxonomy" id="33037"/>
    <lineage>
        <taxon>Bacteria</taxon>
        <taxon>Bacillati</taxon>
        <taxon>Bacillota</taxon>
        <taxon>Tissierellia</taxon>
        <taxon>Tissierellales</taxon>
        <taxon>Peptoniphilaceae</taxon>
        <taxon>Anaerococcus</taxon>
    </lineage>
</organism>
<dbReference type="Gene3D" id="2.60.40.3050">
    <property type="match status" value="1"/>
</dbReference>
<accession>A0A6N2UC33</accession>
<dbReference type="AlphaFoldDB" id="A0A6N2UC33"/>
<sequence length="400" mass="43989">MKTLKKKIVAGALAFTLVGGAVIANPQKAEAASKPLNIKKVLNLPAEGVETPYDTFGFKFTPVSFNGDTNVTTDEKKTTGEIYVPLISAGVNYEPTDNIDNDTSTPGKQVIRETEDALKNANWKNAGQYVYKVTEYSPYQDEDDMKDMTYSKAEYTVSIFVKELEDGTFEVYDIQIKKDKKDDGTVVEDANKQEYTPGQGDDKKGNEFVFENNWDKKDGNDNPSGGPKIQDADKKGFALRKTIAGENPSTTDKFTFSLNVAKPEGSHSDATTYSYYIVDAKGAKSEKKTGEYKKDTEVILKHNERVVFAEVLLGSKVTAKETKSGTYIGKVKSSKFNGTEGDSDNGIIGDTGDNFIEYENKEQTPTGLLIDNLPFIALIAVAGLGIFFFVKNRKEEEALA</sequence>
<feature type="transmembrane region" description="Helical" evidence="2">
    <location>
        <begin position="373"/>
        <end position="390"/>
    </location>
</feature>
<dbReference type="EMBL" id="CACRSW010000030">
    <property type="protein sequence ID" value="VYT15248.1"/>
    <property type="molecule type" value="Genomic_DNA"/>
</dbReference>
<dbReference type="InterPro" id="IPR038174">
    <property type="entry name" value="Strep_pil_link_sf"/>
</dbReference>
<name>A0A6N2UC33_9FIRM</name>
<keyword evidence="3" id="KW-0732">Signal</keyword>
<feature type="region of interest" description="Disordered" evidence="1">
    <location>
        <begin position="180"/>
        <end position="232"/>
    </location>
</feature>
<evidence type="ECO:0000256" key="3">
    <source>
        <dbReference type="SAM" id="SignalP"/>
    </source>
</evidence>
<reference evidence="5" key="1">
    <citation type="submission" date="2019-11" db="EMBL/GenBank/DDBJ databases">
        <authorList>
            <person name="Feng L."/>
        </authorList>
    </citation>
    <scope>NUCLEOTIDE SEQUENCE</scope>
    <source>
        <strain evidence="5">AvaginalisLFYP127</strain>
    </source>
</reference>
<dbReference type="Pfam" id="PF24547">
    <property type="entry name" value="DUF7601"/>
    <property type="match status" value="1"/>
</dbReference>
<dbReference type="RefSeq" id="WP_156329441.1">
    <property type="nucleotide sequence ID" value="NZ_CACRSW010000030.1"/>
</dbReference>
<evidence type="ECO:0000256" key="1">
    <source>
        <dbReference type="SAM" id="MobiDB-lite"/>
    </source>
</evidence>
<keyword evidence="2" id="KW-0472">Membrane</keyword>
<evidence type="ECO:0000313" key="5">
    <source>
        <dbReference type="EMBL" id="VYT15248.1"/>
    </source>
</evidence>
<feature type="signal peptide" evidence="3">
    <location>
        <begin position="1"/>
        <end position="31"/>
    </location>
</feature>
<feature type="compositionally biased region" description="Basic and acidic residues" evidence="1">
    <location>
        <begin position="180"/>
        <end position="192"/>
    </location>
</feature>
<dbReference type="InterPro" id="IPR055382">
    <property type="entry name" value="DUF7601"/>
</dbReference>
<proteinExistence type="predicted"/>
<keyword evidence="2" id="KW-1133">Transmembrane helix</keyword>
<protein>
    <recommendedName>
        <fullName evidence="4">DUF7601 domain-containing protein</fullName>
    </recommendedName>
</protein>
<keyword evidence="2" id="KW-0812">Transmembrane</keyword>
<evidence type="ECO:0000256" key="2">
    <source>
        <dbReference type="SAM" id="Phobius"/>
    </source>
</evidence>
<dbReference type="Gene3D" id="2.60.40.1140">
    <property type="entry name" value="Collagen-binding surface protein Cna, B-type domain"/>
    <property type="match status" value="1"/>
</dbReference>